<dbReference type="InterPro" id="IPR053912">
    <property type="entry name" value="PGAP2IP_TM_1nd"/>
</dbReference>
<feature type="transmembrane region" description="Helical" evidence="11">
    <location>
        <begin position="42"/>
        <end position="58"/>
    </location>
</feature>
<feature type="domain" description="PGAP2IP second transmembrane" evidence="12">
    <location>
        <begin position="193"/>
        <end position="364"/>
    </location>
</feature>
<dbReference type="SUPFAM" id="SSF56219">
    <property type="entry name" value="DNase I-like"/>
    <property type="match status" value="1"/>
</dbReference>
<keyword evidence="5" id="KW-0325">Glycoprotein</keyword>
<feature type="domain" description="PGAP2IP first transmembrane" evidence="13">
    <location>
        <begin position="19"/>
        <end position="156"/>
    </location>
</feature>
<evidence type="ECO:0000256" key="8">
    <source>
        <dbReference type="ARBA" id="ARBA00063490"/>
    </source>
</evidence>
<dbReference type="HOGENOM" id="CLU_009808_1_0_1"/>
<dbReference type="InterPro" id="IPR057315">
    <property type="entry name" value="Exo_endo_phos_PGAP2IP_C"/>
</dbReference>
<dbReference type="Pfam" id="PF23226">
    <property type="entry name" value="Exo_endo_phos_PGAP2IP"/>
    <property type="match status" value="1"/>
</dbReference>
<evidence type="ECO:0000259" key="13">
    <source>
        <dbReference type="Pfam" id="PF23022"/>
    </source>
</evidence>
<evidence type="ECO:0000256" key="2">
    <source>
        <dbReference type="ARBA" id="ARBA00022692"/>
    </source>
</evidence>
<dbReference type="GO" id="GO:0006506">
    <property type="term" value="P:GPI anchor biosynthetic process"/>
    <property type="evidence" value="ECO:0007669"/>
    <property type="project" value="TreeGrafter"/>
</dbReference>
<feature type="transmembrane region" description="Helical" evidence="11">
    <location>
        <begin position="315"/>
        <end position="338"/>
    </location>
</feature>
<comment type="subunit">
    <text evidence="8">Interacts with PGAP2/FRAG1.</text>
</comment>
<proteinExistence type="inferred from homology"/>
<evidence type="ECO:0000256" key="1">
    <source>
        <dbReference type="ARBA" id="ARBA00004141"/>
    </source>
</evidence>
<keyword evidence="2 11" id="KW-0812">Transmembrane</keyword>
<comment type="function">
    <text evidence="6">Involved in lipid remodeling during GPI-anchor maturation.</text>
</comment>
<dbReference type="GO" id="GO:0005783">
    <property type="term" value="C:endoplasmic reticulum"/>
    <property type="evidence" value="ECO:0007669"/>
    <property type="project" value="TreeGrafter"/>
</dbReference>
<accession>T1JCG1</accession>
<evidence type="ECO:0000256" key="11">
    <source>
        <dbReference type="SAM" id="Phobius"/>
    </source>
</evidence>
<dbReference type="PANTHER" id="PTHR14859:SF1">
    <property type="entry name" value="PGAP2-INTERACTING PROTEIN"/>
    <property type="match status" value="1"/>
</dbReference>
<dbReference type="GO" id="GO:0016020">
    <property type="term" value="C:membrane"/>
    <property type="evidence" value="ECO:0007669"/>
    <property type="project" value="UniProtKB-SubCell"/>
</dbReference>
<feature type="transmembrane region" description="Helical" evidence="11">
    <location>
        <begin position="158"/>
        <end position="177"/>
    </location>
</feature>
<protein>
    <recommendedName>
        <fullName evidence="9">PGAP2-interacting protein</fullName>
    </recommendedName>
    <alternativeName>
        <fullName evidence="10">Cell wall biogenesis protein 43 C-terminal homolog</fullName>
    </alternativeName>
</protein>
<dbReference type="EMBL" id="JH432064">
    <property type="status" value="NOT_ANNOTATED_CDS"/>
    <property type="molecule type" value="Genomic_DNA"/>
</dbReference>
<dbReference type="Gene3D" id="3.60.10.10">
    <property type="entry name" value="Endonuclease/exonuclease/phosphatase"/>
    <property type="match status" value="1"/>
</dbReference>
<dbReference type="Pfam" id="PF23022">
    <property type="entry name" value="6TM_1st_PGAP2IP"/>
    <property type="match status" value="1"/>
</dbReference>
<evidence type="ECO:0000259" key="14">
    <source>
        <dbReference type="Pfam" id="PF23226"/>
    </source>
</evidence>
<comment type="subcellular location">
    <subcellularLocation>
        <location evidence="1">Membrane</location>
        <topology evidence="1">Multi-pass membrane protein</topology>
    </subcellularLocation>
</comment>
<dbReference type="eggNOG" id="ENOG502QVQN">
    <property type="taxonomic scope" value="Eukaryota"/>
</dbReference>
<keyword evidence="4 11" id="KW-0472">Membrane</keyword>
<evidence type="ECO:0000313" key="16">
    <source>
        <dbReference type="Proteomes" id="UP000014500"/>
    </source>
</evidence>
<feature type="transmembrane region" description="Helical" evidence="11">
    <location>
        <begin position="350"/>
        <end position="367"/>
    </location>
</feature>
<feature type="transmembrane region" description="Helical" evidence="11">
    <location>
        <begin position="93"/>
        <end position="114"/>
    </location>
</feature>
<keyword evidence="16" id="KW-1185">Reference proteome</keyword>
<dbReference type="OMA" id="CVWYFPL"/>
<dbReference type="Proteomes" id="UP000014500">
    <property type="component" value="Unassembled WGS sequence"/>
</dbReference>
<dbReference type="InterPro" id="IPR036691">
    <property type="entry name" value="Endo/exonu/phosph_ase_sf"/>
</dbReference>
<reference evidence="15" key="2">
    <citation type="submission" date="2015-02" db="UniProtKB">
        <authorList>
            <consortium name="EnsemblMetazoa"/>
        </authorList>
    </citation>
    <scope>IDENTIFICATION</scope>
</reference>
<evidence type="ECO:0000256" key="9">
    <source>
        <dbReference type="ARBA" id="ARBA00070285"/>
    </source>
</evidence>
<reference evidence="16" key="1">
    <citation type="submission" date="2011-05" db="EMBL/GenBank/DDBJ databases">
        <authorList>
            <person name="Richards S.R."/>
            <person name="Qu J."/>
            <person name="Jiang H."/>
            <person name="Jhangiani S.N."/>
            <person name="Agravi P."/>
            <person name="Goodspeed R."/>
            <person name="Gross S."/>
            <person name="Mandapat C."/>
            <person name="Jackson L."/>
            <person name="Mathew T."/>
            <person name="Pu L."/>
            <person name="Thornton R."/>
            <person name="Saada N."/>
            <person name="Wilczek-Boney K.B."/>
            <person name="Lee S."/>
            <person name="Kovar C."/>
            <person name="Wu Y."/>
            <person name="Scherer S.E."/>
            <person name="Worley K.C."/>
            <person name="Muzny D.M."/>
            <person name="Gibbs R."/>
        </authorList>
    </citation>
    <scope>NUCLEOTIDE SEQUENCE</scope>
    <source>
        <strain evidence="16">Brora</strain>
    </source>
</reference>
<comment type="similarity">
    <text evidence="7">Belongs to the PGAP2IP family.</text>
</comment>
<feature type="transmembrane region" description="Helical" evidence="11">
    <location>
        <begin position="12"/>
        <end position="36"/>
    </location>
</feature>
<name>T1JCG1_STRMM</name>
<feature type="transmembrane region" description="Helical" evidence="11">
    <location>
        <begin position="197"/>
        <end position="217"/>
    </location>
</feature>
<feature type="transmembrane region" description="Helical" evidence="11">
    <location>
        <begin position="126"/>
        <end position="146"/>
    </location>
</feature>
<evidence type="ECO:0000256" key="7">
    <source>
        <dbReference type="ARBA" id="ARBA00060979"/>
    </source>
</evidence>
<keyword evidence="3 11" id="KW-1133">Transmembrane helix</keyword>
<evidence type="ECO:0000256" key="3">
    <source>
        <dbReference type="ARBA" id="ARBA00022989"/>
    </source>
</evidence>
<evidence type="ECO:0000259" key="12">
    <source>
        <dbReference type="Pfam" id="PF23021"/>
    </source>
</evidence>
<feature type="transmembrane region" description="Helical" evidence="11">
    <location>
        <begin position="237"/>
        <end position="256"/>
    </location>
</feature>
<evidence type="ECO:0000313" key="15">
    <source>
        <dbReference type="EnsemblMetazoa" id="SMAR011472-PA"/>
    </source>
</evidence>
<organism evidence="15 16">
    <name type="scientific">Strigamia maritima</name>
    <name type="common">European centipede</name>
    <name type="synonym">Geophilus maritimus</name>
    <dbReference type="NCBI Taxonomy" id="126957"/>
    <lineage>
        <taxon>Eukaryota</taxon>
        <taxon>Metazoa</taxon>
        <taxon>Ecdysozoa</taxon>
        <taxon>Arthropoda</taxon>
        <taxon>Myriapoda</taxon>
        <taxon>Chilopoda</taxon>
        <taxon>Pleurostigmophora</taxon>
        <taxon>Geophilomorpha</taxon>
        <taxon>Linotaeniidae</taxon>
        <taxon>Strigamia</taxon>
    </lineage>
</organism>
<sequence>MDSKKELLRNVLSESILGFQFWSLFTGLFPMVWFYPLNQLDITGYEVLLGVLLVPIFCENDMILSAIKSRTGLGVLRVISLASVASFQAPTTFIRLLTISVGTAASILVLIATLSSNSLEQRFMTLWGLLFGYFATLVGRIWYISLFPTWADLFSNNLALTFGAIATIDRLLLGTYLDDLKKDKASIESLEPRSNWFFAGIGFGSFLYVLTAVYGDVSVVCRWVGQGYPNNGPDPNPWGSGILHAVFVGIVISMKFQQLPYNILWWSFGCCGLFALYFLPTYIGFAGGIILAIYLMSIGPALIDEVFLHPPGRSVTVAMATFMLEILFSIWTIAYNFVPGGVYTREHTGVILLVISITWFISLCWHGDSVNFLAKIRTKIDLNDGQKLLTVLIFLLTVGLTGFVYRLQPAVYEHKVEKVLKRQITTLIWTFHFGFDNEGWPSLERAAKLLNESGADVITLLESDASKPYLGNNDLGMWLGEKLKMYVDFGPSTKDHTWGNLILSKYPIVYSVHHLLPSPHGELAPAISATVNVSGVLINLVTSHMGNDRDNLDRQLQAEYLSNLTARSHNPVILLAYVTSAPGSRDYQKFLSKGRLKDIDDTDRDRWCEYIMYRGLIRLGYARISHGGLSDTELQLAKFEIPDFESKDWVDNDAIEIDPSKVPNDQKFNSRFGTFRNGHNWARTHQFHASTPKYFLPLKKANTDNDDNL</sequence>
<dbReference type="EnsemblMetazoa" id="SMAR011472-RA">
    <property type="protein sequence ID" value="SMAR011472-PA"/>
    <property type="gene ID" value="SMAR011472"/>
</dbReference>
<dbReference type="FunFam" id="3.60.10.10:FF:000021">
    <property type="entry name" value="PGAP2-interacting protein isoform A"/>
    <property type="match status" value="1"/>
</dbReference>
<dbReference type="InterPro" id="IPR053911">
    <property type="entry name" value="PGAP2IP_TM_2nd"/>
</dbReference>
<feature type="transmembrane region" description="Helical" evidence="11">
    <location>
        <begin position="388"/>
        <end position="407"/>
    </location>
</feature>
<dbReference type="PANTHER" id="PTHR14859">
    <property type="entry name" value="CALCOFLUOR WHITE HYPERSENSITIVE PROTEIN PRECURSOR"/>
    <property type="match status" value="1"/>
</dbReference>
<dbReference type="Pfam" id="PF23021">
    <property type="entry name" value="6TM_2nd_PGAP2IP"/>
    <property type="match status" value="1"/>
</dbReference>
<evidence type="ECO:0000256" key="6">
    <source>
        <dbReference type="ARBA" id="ARBA00058459"/>
    </source>
</evidence>
<feature type="transmembrane region" description="Helical" evidence="11">
    <location>
        <begin position="285"/>
        <end position="303"/>
    </location>
</feature>
<evidence type="ECO:0000256" key="5">
    <source>
        <dbReference type="ARBA" id="ARBA00023180"/>
    </source>
</evidence>
<dbReference type="InterPro" id="IPR051916">
    <property type="entry name" value="GPI-anchor_lipid_remodeler"/>
</dbReference>
<feature type="transmembrane region" description="Helical" evidence="11">
    <location>
        <begin position="263"/>
        <end position="279"/>
    </location>
</feature>
<dbReference type="PhylomeDB" id="T1JCG1"/>
<feature type="domain" description="PGAP2IP C-terminal nuclease-like" evidence="14">
    <location>
        <begin position="422"/>
        <end position="653"/>
    </location>
</feature>
<dbReference type="STRING" id="126957.T1JCG1"/>
<evidence type="ECO:0000256" key="10">
    <source>
        <dbReference type="ARBA" id="ARBA00083370"/>
    </source>
</evidence>
<evidence type="ECO:0000256" key="4">
    <source>
        <dbReference type="ARBA" id="ARBA00023136"/>
    </source>
</evidence>
<dbReference type="AlphaFoldDB" id="T1JCG1"/>